<name>A0A3Q3GNB2_KRYMA</name>
<protein>
    <recommendedName>
        <fullName evidence="3">Morc S5 domain-containing protein</fullName>
    </recommendedName>
</protein>
<dbReference type="STRING" id="37003.ENSKMAP00000024942"/>
<organism evidence="1 2">
    <name type="scientific">Kryptolebias marmoratus</name>
    <name type="common">Mangrove killifish</name>
    <name type="synonym">Rivulus marmoratus</name>
    <dbReference type="NCBI Taxonomy" id="37003"/>
    <lineage>
        <taxon>Eukaryota</taxon>
        <taxon>Metazoa</taxon>
        <taxon>Chordata</taxon>
        <taxon>Craniata</taxon>
        <taxon>Vertebrata</taxon>
        <taxon>Euteleostomi</taxon>
        <taxon>Actinopterygii</taxon>
        <taxon>Neopterygii</taxon>
        <taxon>Teleostei</taxon>
        <taxon>Neoteleostei</taxon>
        <taxon>Acanthomorphata</taxon>
        <taxon>Ovalentaria</taxon>
        <taxon>Atherinomorphae</taxon>
        <taxon>Cyprinodontiformes</taxon>
        <taxon>Rivulidae</taxon>
        <taxon>Kryptolebias</taxon>
    </lineage>
</organism>
<keyword evidence="2" id="KW-1185">Reference proteome</keyword>
<reference evidence="1" key="2">
    <citation type="submission" date="2025-09" db="UniProtKB">
        <authorList>
            <consortium name="Ensembl"/>
        </authorList>
    </citation>
    <scope>IDENTIFICATION</scope>
</reference>
<dbReference type="PANTHER" id="PTHR23336">
    <property type="entry name" value="ZINC FINGER CW-TYPE COILED-COIL DOMAIN PROTEIN 3"/>
    <property type="match status" value="1"/>
</dbReference>
<dbReference type="GO" id="GO:0016605">
    <property type="term" value="C:PML body"/>
    <property type="evidence" value="ECO:0007669"/>
    <property type="project" value="TreeGrafter"/>
</dbReference>
<accession>A0A3Q3GNB2</accession>
<dbReference type="GeneTree" id="ENSGT00940000166160"/>
<dbReference type="PANTHER" id="PTHR23336:SF17">
    <property type="entry name" value="MORC FAMILY CW-TYPE ZINC FINGER PROTEIN 3"/>
    <property type="match status" value="1"/>
</dbReference>
<evidence type="ECO:0000313" key="1">
    <source>
        <dbReference type="Ensembl" id="ENSKMAP00000024942.1"/>
    </source>
</evidence>
<dbReference type="GO" id="GO:0016887">
    <property type="term" value="F:ATP hydrolysis activity"/>
    <property type="evidence" value="ECO:0007669"/>
    <property type="project" value="InterPro"/>
</dbReference>
<dbReference type="Gene3D" id="3.30.565.10">
    <property type="entry name" value="Histidine kinase-like ATPase, C-terminal domain"/>
    <property type="match status" value="1"/>
</dbReference>
<sequence length="191" mass="21315">MASQSDRGVPLSTLSPKYLHSNSTSHTWPFSAIAELVDNAYDPDVKAKQLWIDMTEIKGEKCLSFMDNGSGLNYETMQKMLSFGYSEKKAVNKHQPIGIYGNGFKSGSMRLGKDAIVFSKSKSMSCVGMLSQTYLVEIGADKIIVPIVCFEEGKSDKYILLSNNKYSQMDELCSFEALPYTELKKRLFGLD</sequence>
<proteinExistence type="predicted"/>
<dbReference type="InterPro" id="IPR036890">
    <property type="entry name" value="HATPase_C_sf"/>
</dbReference>
<evidence type="ECO:0000313" key="2">
    <source>
        <dbReference type="Proteomes" id="UP000264800"/>
    </source>
</evidence>
<dbReference type="SUPFAM" id="SSF55874">
    <property type="entry name" value="ATPase domain of HSP90 chaperone/DNA topoisomerase II/histidine kinase"/>
    <property type="match status" value="1"/>
</dbReference>
<dbReference type="OMA" id="RISCIGM"/>
<dbReference type="InterPro" id="IPR045261">
    <property type="entry name" value="MORC_ATPase"/>
</dbReference>
<reference evidence="1" key="1">
    <citation type="submission" date="2025-08" db="UniProtKB">
        <authorList>
            <consortium name="Ensembl"/>
        </authorList>
    </citation>
    <scope>IDENTIFICATION</scope>
</reference>
<dbReference type="Pfam" id="PF13589">
    <property type="entry name" value="HATPase_c_3"/>
    <property type="match status" value="1"/>
</dbReference>
<dbReference type="Ensembl" id="ENSKMAT00000025256.1">
    <property type="protein sequence ID" value="ENSKMAP00000024942.1"/>
    <property type="gene ID" value="ENSKMAG00000018484.1"/>
</dbReference>
<evidence type="ECO:0008006" key="3">
    <source>
        <dbReference type="Google" id="ProtNLM"/>
    </source>
</evidence>
<dbReference type="AlphaFoldDB" id="A0A3Q3GNB2"/>
<dbReference type="Proteomes" id="UP000264800">
    <property type="component" value="Unplaced"/>
</dbReference>